<keyword evidence="3" id="KW-0812">Transmembrane</keyword>
<evidence type="ECO:0000256" key="3">
    <source>
        <dbReference type="SAM" id="Phobius"/>
    </source>
</evidence>
<dbReference type="STRING" id="5466.A0A4R8QIU1"/>
<sequence>MFSKWNSSPASMTGRRSSITYTALPDGEFGDDRPPKRRSKCSFIKDWKFLAIFSIVTNMVTLLSLFHSIANRSEECHLGSETLWGRRVPWTKVTIENRQEFIDADPWDSKFGGDGTASAHKGPNPWDSIWFPNWVALENDPAAKGYGYGTPLTGPHSEGNEHDPIPWTEGSQAFGIGVMHQLHCVVSIKKAINDYRYTNGSRGSNSTKMTGHIDHCIEVLRQATLCHGDMALIRPNTRGKRYTGYNGWGNEHLCRDWNALTEVIRDHGIHYVVGNGMRGWTHYEHNSAT</sequence>
<comment type="pathway">
    <text evidence="1">Mycotoxin biosynthesis.</text>
</comment>
<comment type="similarity">
    <text evidence="2">Belongs to the ustYa family.</text>
</comment>
<feature type="transmembrane region" description="Helical" evidence="3">
    <location>
        <begin position="47"/>
        <end position="66"/>
    </location>
</feature>
<proteinExistence type="inferred from homology"/>
<dbReference type="GO" id="GO:0043386">
    <property type="term" value="P:mycotoxin biosynthetic process"/>
    <property type="evidence" value="ECO:0007669"/>
    <property type="project" value="InterPro"/>
</dbReference>
<keyword evidence="3" id="KW-0472">Membrane</keyword>
<keyword evidence="5" id="KW-1185">Reference proteome</keyword>
<name>A0A4R8QIU1_COLTR</name>
<dbReference type="PANTHER" id="PTHR33365:SF4">
    <property type="entry name" value="CYCLOCHLOROTINE BIOSYNTHESIS PROTEIN O"/>
    <property type="match status" value="1"/>
</dbReference>
<dbReference type="Proteomes" id="UP000295703">
    <property type="component" value="Unassembled WGS sequence"/>
</dbReference>
<organism evidence="4 5">
    <name type="scientific">Colletotrichum trifolii</name>
    <dbReference type="NCBI Taxonomy" id="5466"/>
    <lineage>
        <taxon>Eukaryota</taxon>
        <taxon>Fungi</taxon>
        <taxon>Dikarya</taxon>
        <taxon>Ascomycota</taxon>
        <taxon>Pezizomycotina</taxon>
        <taxon>Sordariomycetes</taxon>
        <taxon>Hypocreomycetidae</taxon>
        <taxon>Glomerellales</taxon>
        <taxon>Glomerellaceae</taxon>
        <taxon>Colletotrichum</taxon>
        <taxon>Colletotrichum orbiculare species complex</taxon>
    </lineage>
</organism>
<protein>
    <submittedName>
        <fullName evidence="4">Oxidase ustYa</fullName>
    </submittedName>
</protein>
<reference evidence="4 5" key="1">
    <citation type="submission" date="2018-12" db="EMBL/GenBank/DDBJ databases">
        <title>Genome sequence and assembly of Colletotrichum trifolii.</title>
        <authorList>
            <person name="Gan P."/>
            <person name="Shirasu K."/>
        </authorList>
    </citation>
    <scope>NUCLEOTIDE SEQUENCE [LARGE SCALE GENOMIC DNA]</scope>
    <source>
        <strain evidence="4 5">543-2</strain>
    </source>
</reference>
<dbReference type="InterPro" id="IPR021765">
    <property type="entry name" value="UstYa-like"/>
</dbReference>
<evidence type="ECO:0000256" key="1">
    <source>
        <dbReference type="ARBA" id="ARBA00004685"/>
    </source>
</evidence>
<accession>A0A4R8QIU1</accession>
<gene>
    <name evidence="4" type="primary">ustYa-1</name>
    <name evidence="4" type="ORF">CTRI78_v010741</name>
</gene>
<evidence type="ECO:0000313" key="5">
    <source>
        <dbReference type="Proteomes" id="UP000295703"/>
    </source>
</evidence>
<dbReference type="EMBL" id="RYZW01000191">
    <property type="protein sequence ID" value="TDZ38848.1"/>
    <property type="molecule type" value="Genomic_DNA"/>
</dbReference>
<dbReference type="AlphaFoldDB" id="A0A4R8QIU1"/>
<keyword evidence="3" id="KW-1133">Transmembrane helix</keyword>
<evidence type="ECO:0000313" key="4">
    <source>
        <dbReference type="EMBL" id="TDZ38848.1"/>
    </source>
</evidence>
<dbReference type="Pfam" id="PF11807">
    <property type="entry name" value="UstYa"/>
    <property type="match status" value="1"/>
</dbReference>
<comment type="caution">
    <text evidence="4">The sequence shown here is derived from an EMBL/GenBank/DDBJ whole genome shotgun (WGS) entry which is preliminary data.</text>
</comment>
<evidence type="ECO:0000256" key="2">
    <source>
        <dbReference type="ARBA" id="ARBA00035112"/>
    </source>
</evidence>
<dbReference type="PANTHER" id="PTHR33365">
    <property type="entry name" value="YALI0B05434P"/>
    <property type="match status" value="1"/>
</dbReference>